<dbReference type="PANTHER" id="PTHR35038">
    <property type="entry name" value="DISSIMILATORY SULFITE REDUCTASE SIRA"/>
    <property type="match status" value="1"/>
</dbReference>
<feature type="signal peptide" evidence="2">
    <location>
        <begin position="1"/>
        <end position="29"/>
    </location>
</feature>
<dbReference type="AlphaFoldDB" id="A0A1T4Q215"/>
<evidence type="ECO:0000313" key="4">
    <source>
        <dbReference type="EMBL" id="SJZ97802.1"/>
    </source>
</evidence>
<dbReference type="InterPro" id="IPR051829">
    <property type="entry name" value="Multiheme_Cytochr_ET"/>
</dbReference>
<dbReference type="Pfam" id="PF13435">
    <property type="entry name" value="Cytochrome_C554"/>
    <property type="match status" value="2"/>
</dbReference>
<dbReference type="Gene3D" id="1.10.1130.10">
    <property type="entry name" value="Flavocytochrome C3, Chain A"/>
    <property type="match status" value="2"/>
</dbReference>
<dbReference type="PANTHER" id="PTHR35038:SF8">
    <property type="entry name" value="C-TYPE POLYHEME CYTOCHROME OMCC"/>
    <property type="match status" value="1"/>
</dbReference>
<evidence type="ECO:0000256" key="1">
    <source>
        <dbReference type="ARBA" id="ARBA00022729"/>
    </source>
</evidence>
<reference evidence="4 5" key="1">
    <citation type="submission" date="2017-02" db="EMBL/GenBank/DDBJ databases">
        <authorList>
            <person name="Peterson S.W."/>
        </authorList>
    </citation>
    <scope>NUCLEOTIDE SEQUENCE [LARGE SCALE GENOMIC DNA]</scope>
    <source>
        <strain evidence="4 5">DSM 22335</strain>
    </source>
</reference>
<dbReference type="EMBL" id="FUWH01000007">
    <property type="protein sequence ID" value="SJZ97802.1"/>
    <property type="molecule type" value="Genomic_DNA"/>
</dbReference>
<keyword evidence="1 2" id="KW-0732">Signal</keyword>
<organism evidence="4 5">
    <name type="scientific">Sediminibacterium ginsengisoli</name>
    <dbReference type="NCBI Taxonomy" id="413434"/>
    <lineage>
        <taxon>Bacteria</taxon>
        <taxon>Pseudomonadati</taxon>
        <taxon>Bacteroidota</taxon>
        <taxon>Chitinophagia</taxon>
        <taxon>Chitinophagales</taxon>
        <taxon>Chitinophagaceae</taxon>
        <taxon>Sediminibacterium</taxon>
    </lineage>
</organism>
<evidence type="ECO:0000259" key="3">
    <source>
        <dbReference type="Pfam" id="PF13435"/>
    </source>
</evidence>
<feature type="chain" id="PRO_5010519647" evidence="2">
    <location>
        <begin position="30"/>
        <end position="411"/>
    </location>
</feature>
<evidence type="ECO:0000256" key="2">
    <source>
        <dbReference type="SAM" id="SignalP"/>
    </source>
</evidence>
<gene>
    <name evidence="4" type="ORF">SAMN04488132_107100</name>
</gene>
<feature type="domain" description="Cytochrome c-552/4" evidence="3">
    <location>
        <begin position="44"/>
        <end position="75"/>
    </location>
</feature>
<name>A0A1T4Q215_9BACT</name>
<dbReference type="SUPFAM" id="SSF48695">
    <property type="entry name" value="Multiheme cytochromes"/>
    <property type="match status" value="1"/>
</dbReference>
<keyword evidence="5" id="KW-1185">Reference proteome</keyword>
<proteinExistence type="predicted"/>
<dbReference type="Proteomes" id="UP000190888">
    <property type="component" value="Unassembled WGS sequence"/>
</dbReference>
<dbReference type="InterPro" id="IPR023155">
    <property type="entry name" value="Cyt_c-552/4"/>
</dbReference>
<dbReference type="STRING" id="413434.SAMN04488132_107100"/>
<sequence>MRISKAVYVLAALCALAFLWIRCTDSAGAVSRDPRGSMYAGDAACRNCHKNIYDSYLQTAHYNTSYQYSRDTAGNIHNRLQASIPDQDSLAVNPFRLGQHLWIRIEKRDSILVQAGYQDNRELGAHPFDMAFGSGEKATTYAYWKGRKLYQLPLSHFTEIQNWANSPGFPADRINFERQIIARCFECHSSYINKELTPGGGLTVNEDLNRQTIIYGIDCERCHGPAAEHVNYHTANPAEKKPQRIAVTKMLSRNQQLDACAVCHSGNDKATQKSTFSFKPGDTLSNFYFPEYARSVNTEPDVHGNQLQLLAQSKCFIKSEVLTCNSCHNVHNGRQTIAAASVKCMSCHSAPEKVHKTVTAQNLQLTNCIDCHMPMEASRKISFREAGNEKLSAYYLRSHRIGIYPAAQKPK</sequence>
<evidence type="ECO:0000313" key="5">
    <source>
        <dbReference type="Proteomes" id="UP000190888"/>
    </source>
</evidence>
<protein>
    <submittedName>
        <fullName evidence="4">Cytochrome c554 and c-prime</fullName>
    </submittedName>
</protein>
<feature type="domain" description="Cytochrome c-552/4" evidence="3">
    <location>
        <begin position="179"/>
        <end position="224"/>
    </location>
</feature>
<dbReference type="RefSeq" id="WP_176113001.1">
    <property type="nucleotide sequence ID" value="NZ_FUWH01000007.1"/>
</dbReference>
<accession>A0A1T4Q215</accession>
<dbReference type="InterPro" id="IPR036280">
    <property type="entry name" value="Multihaem_cyt_sf"/>
</dbReference>